<evidence type="ECO:0000313" key="3">
    <source>
        <dbReference type="Proteomes" id="UP000318704"/>
    </source>
</evidence>
<feature type="transmembrane region" description="Helical" evidence="1">
    <location>
        <begin position="20"/>
        <end position="43"/>
    </location>
</feature>
<name>A0A517W0Q3_9PLAN</name>
<dbReference type="AlphaFoldDB" id="A0A517W0Q3"/>
<gene>
    <name evidence="2" type="ORF">V144x_43350</name>
</gene>
<dbReference type="EMBL" id="CP037920">
    <property type="protein sequence ID" value="QDT98826.1"/>
    <property type="molecule type" value="Genomic_DNA"/>
</dbReference>
<keyword evidence="1" id="KW-0472">Membrane</keyword>
<dbReference type="Proteomes" id="UP000318704">
    <property type="component" value="Chromosome"/>
</dbReference>
<sequence length="186" mass="19750">MKRIQSKTELHHNRRGIAILWLVIWGSLFLTFFCVLLEIATLWQAQVELNNALDSATLAAVREWDTSGLGSTEIPRNVGVAYAAANPILGTPVGLNPNFQPVNPNGNDSFNGDLVFGGLTALTRPNSLDPAALAPATFPAVRAQITVPVQGFCSTLFGFSFLNVSASSIAYVNTVNGQPALVSVGP</sequence>
<dbReference type="RefSeq" id="WP_144987797.1">
    <property type="nucleotide sequence ID" value="NZ_CP037920.1"/>
</dbReference>
<dbReference type="KEGG" id="gaw:V144x_43350"/>
<proteinExistence type="predicted"/>
<organism evidence="2 3">
    <name type="scientific">Gimesia aquarii</name>
    <dbReference type="NCBI Taxonomy" id="2527964"/>
    <lineage>
        <taxon>Bacteria</taxon>
        <taxon>Pseudomonadati</taxon>
        <taxon>Planctomycetota</taxon>
        <taxon>Planctomycetia</taxon>
        <taxon>Planctomycetales</taxon>
        <taxon>Planctomycetaceae</taxon>
        <taxon>Gimesia</taxon>
    </lineage>
</organism>
<keyword evidence="1" id="KW-1133">Transmembrane helix</keyword>
<evidence type="ECO:0000256" key="1">
    <source>
        <dbReference type="SAM" id="Phobius"/>
    </source>
</evidence>
<keyword evidence="1" id="KW-0812">Transmembrane</keyword>
<reference evidence="2 3" key="1">
    <citation type="submission" date="2019-03" db="EMBL/GenBank/DDBJ databases">
        <title>Deep-cultivation of Planctomycetes and their phenomic and genomic characterization uncovers novel biology.</title>
        <authorList>
            <person name="Wiegand S."/>
            <person name="Jogler M."/>
            <person name="Boedeker C."/>
            <person name="Pinto D."/>
            <person name="Vollmers J."/>
            <person name="Rivas-Marin E."/>
            <person name="Kohn T."/>
            <person name="Peeters S.H."/>
            <person name="Heuer A."/>
            <person name="Rast P."/>
            <person name="Oberbeckmann S."/>
            <person name="Bunk B."/>
            <person name="Jeske O."/>
            <person name="Meyerdierks A."/>
            <person name="Storesund J.E."/>
            <person name="Kallscheuer N."/>
            <person name="Luecker S."/>
            <person name="Lage O.M."/>
            <person name="Pohl T."/>
            <person name="Merkel B.J."/>
            <person name="Hornburger P."/>
            <person name="Mueller R.-W."/>
            <person name="Bruemmer F."/>
            <person name="Labrenz M."/>
            <person name="Spormann A.M."/>
            <person name="Op den Camp H."/>
            <person name="Overmann J."/>
            <person name="Amann R."/>
            <person name="Jetten M.S.M."/>
            <person name="Mascher T."/>
            <person name="Medema M.H."/>
            <person name="Devos D.P."/>
            <person name="Kaster A.-K."/>
            <person name="Ovreas L."/>
            <person name="Rohde M."/>
            <person name="Galperin M.Y."/>
            <person name="Jogler C."/>
        </authorList>
    </citation>
    <scope>NUCLEOTIDE SEQUENCE [LARGE SCALE GENOMIC DNA]</scope>
    <source>
        <strain evidence="2 3">V144</strain>
    </source>
</reference>
<accession>A0A517W0Q3</accession>
<protein>
    <submittedName>
        <fullName evidence="2">Uncharacterized protein</fullName>
    </submittedName>
</protein>
<evidence type="ECO:0000313" key="2">
    <source>
        <dbReference type="EMBL" id="QDT98826.1"/>
    </source>
</evidence>